<protein>
    <submittedName>
        <fullName evidence="10">Solute carrier family 23 protein</fullName>
    </submittedName>
</protein>
<feature type="transmembrane region" description="Helical" evidence="9">
    <location>
        <begin position="171"/>
        <end position="189"/>
    </location>
</feature>
<evidence type="ECO:0000256" key="4">
    <source>
        <dbReference type="ARBA" id="ARBA00022475"/>
    </source>
</evidence>
<evidence type="ECO:0000313" key="10">
    <source>
        <dbReference type="EMBL" id="MDR8020036.1"/>
    </source>
</evidence>
<evidence type="ECO:0000256" key="6">
    <source>
        <dbReference type="ARBA" id="ARBA00022989"/>
    </source>
</evidence>
<evidence type="ECO:0000256" key="3">
    <source>
        <dbReference type="ARBA" id="ARBA00022448"/>
    </source>
</evidence>
<evidence type="ECO:0000256" key="9">
    <source>
        <dbReference type="SAM" id="Phobius"/>
    </source>
</evidence>
<feature type="transmembrane region" description="Helical" evidence="9">
    <location>
        <begin position="311"/>
        <end position="330"/>
    </location>
</feature>
<keyword evidence="11" id="KW-1185">Reference proteome</keyword>
<dbReference type="InterPro" id="IPR006043">
    <property type="entry name" value="NCS2"/>
</dbReference>
<dbReference type="NCBIfam" id="TIGR00801">
    <property type="entry name" value="ncs2"/>
    <property type="match status" value="1"/>
</dbReference>
<feature type="transmembrane region" description="Helical" evidence="9">
    <location>
        <begin position="114"/>
        <end position="135"/>
    </location>
</feature>
<feature type="transmembrane region" description="Helical" evidence="9">
    <location>
        <begin position="91"/>
        <end position="108"/>
    </location>
</feature>
<dbReference type="PANTHER" id="PTHR42810:SF4">
    <property type="entry name" value="URIC ACID TRANSPORTER UACT"/>
    <property type="match status" value="1"/>
</dbReference>
<evidence type="ECO:0000256" key="8">
    <source>
        <dbReference type="SAM" id="MobiDB-lite"/>
    </source>
</evidence>
<keyword evidence="6 9" id="KW-1133">Transmembrane helix</keyword>
<feature type="transmembrane region" description="Helical" evidence="9">
    <location>
        <begin position="402"/>
        <end position="421"/>
    </location>
</feature>
<evidence type="ECO:0000256" key="2">
    <source>
        <dbReference type="ARBA" id="ARBA00008821"/>
    </source>
</evidence>
<comment type="caution">
    <text evidence="10">The sequence shown here is derived from an EMBL/GenBank/DDBJ whole genome shotgun (WGS) entry which is preliminary data.</text>
</comment>
<feature type="region of interest" description="Disordered" evidence="8">
    <location>
        <begin position="428"/>
        <end position="463"/>
    </location>
</feature>
<feature type="compositionally biased region" description="Basic and acidic residues" evidence="8">
    <location>
        <begin position="450"/>
        <end position="463"/>
    </location>
</feature>
<feature type="transmembrane region" description="Helical" evidence="9">
    <location>
        <begin position="147"/>
        <end position="165"/>
    </location>
</feature>
<name>A0ABU2DUI6_9MICC</name>
<evidence type="ECO:0000256" key="1">
    <source>
        <dbReference type="ARBA" id="ARBA00004651"/>
    </source>
</evidence>
<dbReference type="Pfam" id="PF00860">
    <property type="entry name" value="Xan_ur_permease"/>
    <property type="match status" value="1"/>
</dbReference>
<keyword evidence="7 9" id="KW-0472">Membrane</keyword>
<evidence type="ECO:0000256" key="7">
    <source>
        <dbReference type="ARBA" id="ARBA00023136"/>
    </source>
</evidence>
<organism evidence="10 11">
    <name type="scientific">Nesterenkonia aerolata</name>
    <dbReference type="NCBI Taxonomy" id="3074079"/>
    <lineage>
        <taxon>Bacteria</taxon>
        <taxon>Bacillati</taxon>
        <taxon>Actinomycetota</taxon>
        <taxon>Actinomycetes</taxon>
        <taxon>Micrococcales</taxon>
        <taxon>Micrococcaceae</taxon>
        <taxon>Nesterenkonia</taxon>
    </lineage>
</organism>
<dbReference type="Proteomes" id="UP001251870">
    <property type="component" value="Unassembled WGS sequence"/>
</dbReference>
<dbReference type="PANTHER" id="PTHR42810">
    <property type="entry name" value="PURINE PERMEASE C1399.01C-RELATED"/>
    <property type="match status" value="1"/>
</dbReference>
<keyword evidence="3" id="KW-0813">Transport</keyword>
<feature type="transmembrane region" description="Helical" evidence="9">
    <location>
        <begin position="377"/>
        <end position="396"/>
    </location>
</feature>
<proteinExistence type="inferred from homology"/>
<dbReference type="EMBL" id="JAVKGR010000015">
    <property type="protein sequence ID" value="MDR8020036.1"/>
    <property type="molecule type" value="Genomic_DNA"/>
</dbReference>
<dbReference type="RefSeq" id="WP_310549019.1">
    <property type="nucleotide sequence ID" value="NZ_JAVKGR010000015.1"/>
</dbReference>
<feature type="transmembrane region" description="Helical" evidence="9">
    <location>
        <begin position="235"/>
        <end position="257"/>
    </location>
</feature>
<feature type="transmembrane region" description="Helical" evidence="9">
    <location>
        <begin position="342"/>
        <end position="365"/>
    </location>
</feature>
<gene>
    <name evidence="10" type="ORF">RIL96_10720</name>
</gene>
<feature type="transmembrane region" description="Helical" evidence="9">
    <location>
        <begin position="43"/>
        <end position="61"/>
    </location>
</feature>
<accession>A0ABU2DUI6</accession>
<evidence type="ECO:0000313" key="11">
    <source>
        <dbReference type="Proteomes" id="UP001251870"/>
    </source>
</evidence>
<feature type="transmembrane region" description="Helical" evidence="9">
    <location>
        <begin position="196"/>
        <end position="215"/>
    </location>
</feature>
<keyword evidence="5 9" id="KW-0812">Transmembrane</keyword>
<feature type="transmembrane region" description="Helical" evidence="9">
    <location>
        <begin position="67"/>
        <end position="84"/>
    </location>
</feature>
<comment type="similarity">
    <text evidence="2">Belongs to the nucleobase:cation symporter-2 (NCS2) (TC 2.A.40) family.</text>
</comment>
<comment type="subcellular location">
    <subcellularLocation>
        <location evidence="1">Cell membrane</location>
        <topology evidence="1">Multi-pass membrane protein</topology>
    </subcellularLocation>
</comment>
<dbReference type="InterPro" id="IPR006042">
    <property type="entry name" value="Xan_ur_permease"/>
</dbReference>
<sequence>MATARRRILPGFGWDIYGDGRRIRPGDVVAPDQRLSWGRTTGIGLQHVVAMFGATFLVPLITDFPPSTTLFFSGIGTLLFLVITAGRVPSYLGSSFAFIAPVTAATAMHGMSGALGGIIMAGAGLFLVGLIAHLAGTRWIQVLMPPVVTGSIVALIGLNLAPAAWNNVDAAPVTATVTIVAMLLAGVLFCGLLGRLSILVGVVVGYVVAVFLGEVDFSAVGEAAWFGLPAMTAPTFHLSVVGLFVPVVLVLVAENVGHVKSVALMTRRDLDPVAGRALMADGVATMLAGSGGGSGTTTYAENIGVMASSRVYSTAAYWVAGVFAILLGLMPKVGAVVATVPVGVLGGAGTVLYGMIGVLGVRIWVQNRVDFANPINLAVAGVPLIIAIANFTMVFGDVVFEGIALGSFAALAIHHGMSWVARMRGTDPGAEVAEDQDPREVYASPVNADDLAREADRRPDPSA</sequence>
<evidence type="ECO:0000256" key="5">
    <source>
        <dbReference type="ARBA" id="ARBA00022692"/>
    </source>
</evidence>
<keyword evidence="4" id="KW-1003">Cell membrane</keyword>
<reference evidence="10 11" key="1">
    <citation type="submission" date="2023-09" db="EMBL/GenBank/DDBJ databases">
        <title>Description of three actinobacteria isolated from air of manufacturing shop in a pharmaceutical factory.</title>
        <authorList>
            <person name="Zhang D.-F."/>
        </authorList>
    </citation>
    <scope>NUCLEOTIDE SEQUENCE [LARGE SCALE GENOMIC DNA]</scope>
    <source>
        <strain evidence="10 11">LY-0111</strain>
    </source>
</reference>